<evidence type="ECO:0000313" key="1">
    <source>
        <dbReference type="EMBL" id="EEQ32894.1"/>
    </source>
</evidence>
<reference evidence="2" key="1">
    <citation type="journal article" date="2012" name="MBio">
        <title>Comparative genome analysis of Trichophyton rubrum and related dermatophytes reveals candidate genes involved in infection.</title>
        <authorList>
            <person name="Martinez D.A."/>
            <person name="Oliver B.G."/>
            <person name="Graeser Y."/>
            <person name="Goldberg J.M."/>
            <person name="Li W."/>
            <person name="Martinez-Rossi N.M."/>
            <person name="Monod M."/>
            <person name="Shelest E."/>
            <person name="Barton R.C."/>
            <person name="Birch E."/>
            <person name="Brakhage A.A."/>
            <person name="Chen Z."/>
            <person name="Gurr S.J."/>
            <person name="Heiman D."/>
            <person name="Heitman J."/>
            <person name="Kosti I."/>
            <person name="Rossi A."/>
            <person name="Saif S."/>
            <person name="Samalova M."/>
            <person name="Saunders C.W."/>
            <person name="Shea T."/>
            <person name="Summerbell R.C."/>
            <person name="Xu J."/>
            <person name="Young S."/>
            <person name="Zeng Q."/>
            <person name="Birren B.W."/>
            <person name="Cuomo C.A."/>
            <person name="White T.C."/>
        </authorList>
    </citation>
    <scope>NUCLEOTIDE SEQUENCE [LARGE SCALE GENOMIC DNA]</scope>
    <source>
        <strain evidence="2">ATCC MYA-4605 / CBS 113480</strain>
    </source>
</reference>
<dbReference type="HOGENOM" id="CLU_2183339_0_0_1"/>
<protein>
    <submittedName>
        <fullName evidence="1">Uncharacterized protein</fullName>
    </submittedName>
</protein>
<evidence type="ECO:0000313" key="2">
    <source>
        <dbReference type="Proteomes" id="UP000002035"/>
    </source>
</evidence>
<dbReference type="GeneID" id="9224143"/>
<proteinExistence type="predicted"/>
<name>C5FSP1_ARTOC</name>
<keyword evidence="2" id="KW-1185">Reference proteome</keyword>
<dbReference type="Proteomes" id="UP000002035">
    <property type="component" value="Unassembled WGS sequence"/>
</dbReference>
<dbReference type="EMBL" id="DS995705">
    <property type="protein sequence ID" value="EEQ32894.1"/>
    <property type="molecule type" value="Genomic_DNA"/>
</dbReference>
<dbReference type="RefSeq" id="XP_002845844.1">
    <property type="nucleotide sequence ID" value="XM_002845798.1"/>
</dbReference>
<gene>
    <name evidence="1" type="ORF">MCYG_05713</name>
</gene>
<dbReference type="AlphaFoldDB" id="C5FSP1"/>
<organism evidence="1 2">
    <name type="scientific">Arthroderma otae (strain ATCC MYA-4605 / CBS 113480)</name>
    <name type="common">Microsporum canis</name>
    <dbReference type="NCBI Taxonomy" id="554155"/>
    <lineage>
        <taxon>Eukaryota</taxon>
        <taxon>Fungi</taxon>
        <taxon>Dikarya</taxon>
        <taxon>Ascomycota</taxon>
        <taxon>Pezizomycotina</taxon>
        <taxon>Eurotiomycetes</taxon>
        <taxon>Eurotiomycetidae</taxon>
        <taxon>Onygenales</taxon>
        <taxon>Arthrodermataceae</taxon>
        <taxon>Microsporum</taxon>
    </lineage>
</organism>
<accession>C5FSP1</accession>
<dbReference type="VEuPathDB" id="FungiDB:MCYG_05713"/>
<sequence length="109" mass="12110">MKFYCFYVELFHVASEASFWLKAEELTGDGGVILNHVHIQENVVWIPSLWRIQGRITKYEFMESSRLRAGKALSHAPAGNNHSCGATLATLRAAGCRDELLSPYAGLPS</sequence>